<dbReference type="RefSeq" id="WP_255025206.1">
    <property type="nucleotide sequence ID" value="NZ_JANDHW010000001.1"/>
</dbReference>
<dbReference type="PANTHER" id="PTHR43280">
    <property type="entry name" value="ARAC-FAMILY TRANSCRIPTIONAL REGULATOR"/>
    <property type="match status" value="1"/>
</dbReference>
<keyword evidence="6" id="KW-1185">Reference proteome</keyword>
<keyword evidence="3" id="KW-0804">Transcription</keyword>
<keyword evidence="2" id="KW-0238">DNA-binding</keyword>
<protein>
    <submittedName>
        <fullName evidence="5">AraC family transcriptional regulator</fullName>
    </submittedName>
</protein>
<dbReference type="Pfam" id="PF12833">
    <property type="entry name" value="HTH_18"/>
    <property type="match status" value="1"/>
</dbReference>
<name>A0ABT1MDF3_9BACT</name>
<evidence type="ECO:0000256" key="2">
    <source>
        <dbReference type="ARBA" id="ARBA00023125"/>
    </source>
</evidence>
<dbReference type="Pfam" id="PF02311">
    <property type="entry name" value="AraC_binding"/>
    <property type="match status" value="1"/>
</dbReference>
<dbReference type="Gene3D" id="2.60.120.280">
    <property type="entry name" value="Regulatory protein AraC"/>
    <property type="match status" value="1"/>
</dbReference>
<dbReference type="Proteomes" id="UP001205603">
    <property type="component" value="Unassembled WGS sequence"/>
</dbReference>
<organism evidence="5 6">
    <name type="scientific">Coprobacter tertius</name>
    <dbReference type="NCBI Taxonomy" id="2944915"/>
    <lineage>
        <taxon>Bacteria</taxon>
        <taxon>Pseudomonadati</taxon>
        <taxon>Bacteroidota</taxon>
        <taxon>Bacteroidia</taxon>
        <taxon>Bacteroidales</taxon>
        <taxon>Barnesiellaceae</taxon>
        <taxon>Coprobacter</taxon>
    </lineage>
</organism>
<sequence>MKNGLNIKYLIANEQDIQWGLTVNTAGYQQVEPHSTYPPRNHPSRYLFSTEKGRILNEYQLLYITKGSGHFMSANHKRIPIKEGNMILLFPGEWHNYRPDPNTGWDEYWIGFNGVNIDKRIETGFFSKQKPIFNLGIHDEIVTLYKQAIDVAKNQNTGFQQMLAGIVNYILGYAYSYDRHCTFEDLKVVNQINKAKILFNELLHTSIQPEAIARQVNMSYSWFRRIFKQYTGFAPAQYLQEIRIQKSKVLLTNTSQSIKNIAYEVGYENPDYFCTVFKKRTGITAMHYREFTQGKNL</sequence>
<dbReference type="InterPro" id="IPR018060">
    <property type="entry name" value="HTH_AraC"/>
</dbReference>
<dbReference type="Gene3D" id="1.10.10.60">
    <property type="entry name" value="Homeodomain-like"/>
    <property type="match status" value="2"/>
</dbReference>
<feature type="domain" description="HTH araC/xylS-type" evidence="4">
    <location>
        <begin position="193"/>
        <end position="291"/>
    </location>
</feature>
<evidence type="ECO:0000256" key="1">
    <source>
        <dbReference type="ARBA" id="ARBA00023015"/>
    </source>
</evidence>
<dbReference type="PROSITE" id="PS00041">
    <property type="entry name" value="HTH_ARAC_FAMILY_1"/>
    <property type="match status" value="1"/>
</dbReference>
<dbReference type="EMBL" id="JANDHW010000001">
    <property type="protein sequence ID" value="MCP9610668.1"/>
    <property type="molecule type" value="Genomic_DNA"/>
</dbReference>
<dbReference type="PROSITE" id="PS01124">
    <property type="entry name" value="HTH_ARAC_FAMILY_2"/>
    <property type="match status" value="1"/>
</dbReference>
<comment type="caution">
    <text evidence="5">The sequence shown here is derived from an EMBL/GenBank/DDBJ whole genome shotgun (WGS) entry which is preliminary data.</text>
</comment>
<evidence type="ECO:0000259" key="4">
    <source>
        <dbReference type="PROSITE" id="PS01124"/>
    </source>
</evidence>
<accession>A0ABT1MDF3</accession>
<evidence type="ECO:0000256" key="3">
    <source>
        <dbReference type="ARBA" id="ARBA00023163"/>
    </source>
</evidence>
<dbReference type="InterPro" id="IPR037923">
    <property type="entry name" value="HTH-like"/>
</dbReference>
<evidence type="ECO:0000313" key="5">
    <source>
        <dbReference type="EMBL" id="MCP9610668.1"/>
    </source>
</evidence>
<keyword evidence="1" id="KW-0805">Transcription regulation</keyword>
<dbReference type="InterPro" id="IPR003313">
    <property type="entry name" value="AraC-bd"/>
</dbReference>
<dbReference type="SUPFAM" id="SSF51215">
    <property type="entry name" value="Regulatory protein AraC"/>
    <property type="match status" value="1"/>
</dbReference>
<dbReference type="InterPro" id="IPR018062">
    <property type="entry name" value="HTH_AraC-typ_CS"/>
</dbReference>
<dbReference type="InterPro" id="IPR009057">
    <property type="entry name" value="Homeodomain-like_sf"/>
</dbReference>
<dbReference type="SMART" id="SM00342">
    <property type="entry name" value="HTH_ARAC"/>
    <property type="match status" value="1"/>
</dbReference>
<proteinExistence type="predicted"/>
<reference evidence="5 6" key="1">
    <citation type="submission" date="2022-07" db="EMBL/GenBank/DDBJ databases">
        <title>Fecal culturing of patients with breast cancer.</title>
        <authorList>
            <person name="Teng N.M.Y."/>
            <person name="Kiu R."/>
            <person name="Evans R."/>
            <person name="Baker D.J."/>
            <person name="Zenner C."/>
            <person name="Robinson S.D."/>
            <person name="Hall L.J."/>
        </authorList>
    </citation>
    <scope>NUCLEOTIDE SEQUENCE [LARGE SCALE GENOMIC DNA]</scope>
    <source>
        <strain evidence="5 6">LH1063</strain>
    </source>
</reference>
<dbReference type="SUPFAM" id="SSF46689">
    <property type="entry name" value="Homeodomain-like"/>
    <property type="match status" value="2"/>
</dbReference>
<evidence type="ECO:0000313" key="6">
    <source>
        <dbReference type="Proteomes" id="UP001205603"/>
    </source>
</evidence>
<dbReference type="PANTHER" id="PTHR43280:SF30">
    <property type="entry name" value="MMSAB OPERON REGULATORY PROTEIN"/>
    <property type="match status" value="1"/>
</dbReference>
<gene>
    <name evidence="5" type="ORF">NMU02_00985</name>
</gene>